<dbReference type="GO" id="GO:0031515">
    <property type="term" value="C:tRNA (m1A) methyltransferase complex"/>
    <property type="evidence" value="ECO:0007669"/>
    <property type="project" value="InterPro"/>
</dbReference>
<evidence type="ECO:0000256" key="6">
    <source>
        <dbReference type="ARBA" id="ARBA00032319"/>
    </source>
</evidence>
<dbReference type="InterPro" id="IPR000719">
    <property type="entry name" value="Prot_kinase_dom"/>
</dbReference>
<dbReference type="GO" id="GO:0030488">
    <property type="term" value="P:tRNA methylation"/>
    <property type="evidence" value="ECO:0007669"/>
    <property type="project" value="InterPro"/>
</dbReference>
<dbReference type="Proteomes" id="UP000626109">
    <property type="component" value="Unassembled WGS sequence"/>
</dbReference>
<dbReference type="InterPro" id="IPR013083">
    <property type="entry name" value="Znf_RING/FYVE/PHD"/>
</dbReference>
<dbReference type="InterPro" id="IPR008271">
    <property type="entry name" value="Ser/Thr_kinase_AS"/>
</dbReference>
<evidence type="ECO:0000256" key="4">
    <source>
        <dbReference type="ARBA" id="ARBA00022694"/>
    </source>
</evidence>
<dbReference type="Gene3D" id="3.30.40.10">
    <property type="entry name" value="Zinc/RING finger domain, C3HC4 (zinc finger)"/>
    <property type="match status" value="1"/>
</dbReference>
<keyword evidence="7" id="KW-0175">Coiled coil</keyword>
<dbReference type="GO" id="GO:0004672">
    <property type="term" value="F:protein kinase activity"/>
    <property type="evidence" value="ECO:0007669"/>
    <property type="project" value="InterPro"/>
</dbReference>
<sequence>MNKLLEGCLSLKPSLEVLSGESSATVLEPMIKAFVQGQQELKQARREFRNASQALADATEDDLSEESLESASSSLQSAKLALQAADSEAHATTLRLAEQSDRFPEVMQHFGYGVPAELLDLWCPGRSFSHFDEACLLPVASRNRVYRASFQGRLYAVKEFPLSSSQLRTCFREALLLRRLRHPGIVQVEALFFEEGSQSMPGRFYIQMPYYSHGPVDQWVQNCSPDAESIRRVFLSVLQAMSHLHSLGVIHADIKPSNILIDCAGRPHLADFDISVDTATRLTAEYTRAGGTLGFIAPELAEEQGPSTASDMYSFGATLRATMPRELIAGSGNNNNTNNTNNNNSYLDLLNKLMDIDPSRRLSASLAAQHAYFEAAWQWQRHEARRCVICFDTYELRQGLECAGPDAGAGHFMCQGCLGSHVDAEVAKEVRIRAAREGTVCCPVPKCHSIAFLDVDLAKNISAESFARYLQGRRLLLEERMARELQAEMQSQLKAELARMAALDETERHRLQAINHIREHILTLHCPRCSQAFVDFEGCFALVCARCECGFCAWCLKDCGSNAHDHVRSCPSKTNADPYFATREQFEVSQKQRRRRLLQDYLKLLPAEIRSSVVDAIARDLRDLGLQILPEKYLKKKAQKHVQQVVLLRPTVMELCETYMKQSRNKVCGLRFDYLSSLLCHADVRSGARYFLLDCAAGLVTGAMAQQLAGCGEIFRVFRGGCPEKALAELDMVEADRKTVRQLPLEVLLSADPLSLEWLKDPFEGQPAVPDAEIEAQMALRYEARLNRTKQRRADLEALKARPVDGLIIVAGDEDPDLASEALQTGLAMLIPGGRVVVYGQHLQPVAALQGSWRASGQFVDVRLEQLFTREYQVLPQRTHPHMAAESQLCEGYILSASKVVDYSSDAPDRAEPVEQAGPRKRRRP</sequence>
<evidence type="ECO:0000313" key="11">
    <source>
        <dbReference type="Proteomes" id="UP000626109"/>
    </source>
</evidence>
<dbReference type="PANTHER" id="PTHR12945">
    <property type="entry name" value="TRANSLATION INITIATION FACTOR EIF3-RELATED"/>
    <property type="match status" value="1"/>
</dbReference>
<dbReference type="GO" id="GO:0005634">
    <property type="term" value="C:nucleus"/>
    <property type="evidence" value="ECO:0007669"/>
    <property type="project" value="UniProtKB-SubCell"/>
</dbReference>
<dbReference type="Gene3D" id="1.10.510.10">
    <property type="entry name" value="Transferase(Phosphotransferase) domain 1"/>
    <property type="match status" value="1"/>
</dbReference>
<evidence type="ECO:0000256" key="7">
    <source>
        <dbReference type="SAM" id="Coils"/>
    </source>
</evidence>
<dbReference type="EMBL" id="CAJNNW010026792">
    <property type="protein sequence ID" value="CAE8687747.1"/>
    <property type="molecule type" value="Genomic_DNA"/>
</dbReference>
<accession>A0A813K151</accession>
<name>A0A813K151_POLGL</name>
<dbReference type="Pfam" id="PF04189">
    <property type="entry name" value="Gcd10p"/>
    <property type="match status" value="1"/>
</dbReference>
<dbReference type="PANTHER" id="PTHR12945:SF0">
    <property type="entry name" value="TRNA (ADENINE(58)-N(1))-METHYLTRANSFERASE NON-CATALYTIC SUBUNIT TRM6"/>
    <property type="match status" value="1"/>
</dbReference>
<dbReference type="InterPro" id="IPR017423">
    <property type="entry name" value="TRM6"/>
</dbReference>
<feature type="coiled-coil region" evidence="7">
    <location>
        <begin position="34"/>
        <end position="88"/>
    </location>
</feature>
<keyword evidence="5" id="KW-0539">Nucleus</keyword>
<evidence type="ECO:0000256" key="1">
    <source>
        <dbReference type="ARBA" id="ARBA00004123"/>
    </source>
</evidence>
<protein>
    <recommendedName>
        <fullName evidence="3">tRNA (adenine(58)-N(1))-methyltransferase non-catalytic subunit TRM6</fullName>
    </recommendedName>
    <alternativeName>
        <fullName evidence="6">tRNA(m1A58)-methyltransferase subunit TRM6</fullName>
    </alternativeName>
</protein>
<keyword evidence="4" id="KW-0819">tRNA processing</keyword>
<dbReference type="SMART" id="SM00220">
    <property type="entry name" value="S_TKc"/>
    <property type="match status" value="1"/>
</dbReference>
<dbReference type="AlphaFoldDB" id="A0A813K151"/>
<dbReference type="Pfam" id="PF00069">
    <property type="entry name" value="Pkinase"/>
    <property type="match status" value="1"/>
</dbReference>
<dbReference type="GO" id="GO:0005524">
    <property type="term" value="F:ATP binding"/>
    <property type="evidence" value="ECO:0007669"/>
    <property type="project" value="InterPro"/>
</dbReference>
<comment type="subcellular location">
    <subcellularLocation>
        <location evidence="1">Nucleus</location>
    </subcellularLocation>
</comment>
<comment type="similarity">
    <text evidence="2">Belongs to the TRM6/GCD10 family.</text>
</comment>
<gene>
    <name evidence="10" type="ORF">PGLA2088_LOCUS25589</name>
</gene>
<dbReference type="PROSITE" id="PS00108">
    <property type="entry name" value="PROTEIN_KINASE_ST"/>
    <property type="match status" value="1"/>
</dbReference>
<comment type="caution">
    <text evidence="10">The sequence shown here is derived from an EMBL/GenBank/DDBJ whole genome shotgun (WGS) entry which is preliminary data.</text>
</comment>
<evidence type="ECO:0000256" key="2">
    <source>
        <dbReference type="ARBA" id="ARBA00008320"/>
    </source>
</evidence>
<organism evidence="10 11">
    <name type="scientific">Polarella glacialis</name>
    <name type="common">Dinoflagellate</name>
    <dbReference type="NCBI Taxonomy" id="89957"/>
    <lineage>
        <taxon>Eukaryota</taxon>
        <taxon>Sar</taxon>
        <taxon>Alveolata</taxon>
        <taxon>Dinophyceae</taxon>
        <taxon>Suessiales</taxon>
        <taxon>Suessiaceae</taxon>
        <taxon>Polarella</taxon>
    </lineage>
</organism>
<dbReference type="PROSITE" id="PS50011">
    <property type="entry name" value="PROTEIN_KINASE_DOM"/>
    <property type="match status" value="1"/>
</dbReference>
<evidence type="ECO:0000259" key="9">
    <source>
        <dbReference type="PROSITE" id="PS50011"/>
    </source>
</evidence>
<evidence type="ECO:0000256" key="3">
    <source>
        <dbReference type="ARBA" id="ARBA00021704"/>
    </source>
</evidence>
<dbReference type="InterPro" id="IPR011009">
    <property type="entry name" value="Kinase-like_dom_sf"/>
</dbReference>
<dbReference type="SUPFAM" id="SSF56112">
    <property type="entry name" value="Protein kinase-like (PK-like)"/>
    <property type="match status" value="1"/>
</dbReference>
<proteinExistence type="inferred from homology"/>
<evidence type="ECO:0000313" key="10">
    <source>
        <dbReference type="EMBL" id="CAE8687747.1"/>
    </source>
</evidence>
<evidence type="ECO:0000256" key="8">
    <source>
        <dbReference type="SAM" id="MobiDB-lite"/>
    </source>
</evidence>
<feature type="region of interest" description="Disordered" evidence="8">
    <location>
        <begin position="904"/>
        <end position="925"/>
    </location>
</feature>
<dbReference type="CDD" id="cd00180">
    <property type="entry name" value="PKc"/>
    <property type="match status" value="1"/>
</dbReference>
<feature type="domain" description="Protein kinase" evidence="9">
    <location>
        <begin position="131"/>
        <end position="373"/>
    </location>
</feature>
<evidence type="ECO:0000256" key="5">
    <source>
        <dbReference type="ARBA" id="ARBA00023242"/>
    </source>
</evidence>
<dbReference type="SUPFAM" id="SSF57850">
    <property type="entry name" value="RING/U-box"/>
    <property type="match status" value="1"/>
</dbReference>
<reference evidence="10" key="1">
    <citation type="submission" date="2021-02" db="EMBL/GenBank/DDBJ databases">
        <authorList>
            <person name="Dougan E. K."/>
            <person name="Rhodes N."/>
            <person name="Thang M."/>
            <person name="Chan C."/>
        </authorList>
    </citation>
    <scope>NUCLEOTIDE SEQUENCE</scope>
</reference>